<keyword evidence="1" id="KW-0812">Transmembrane</keyword>
<proteinExistence type="predicted"/>
<dbReference type="WBParaSite" id="OFLC_0001186301-mRNA-1">
    <property type="protein sequence ID" value="OFLC_0001186301-mRNA-1"/>
    <property type="gene ID" value="OFLC_0001186301"/>
</dbReference>
<dbReference type="Proteomes" id="UP000267606">
    <property type="component" value="Unassembled WGS sequence"/>
</dbReference>
<keyword evidence="1" id="KW-1133">Transmembrane helix</keyword>
<keyword evidence="1" id="KW-0472">Membrane</keyword>
<evidence type="ECO:0000313" key="4">
    <source>
        <dbReference type="WBParaSite" id="OFLC_0001186301-mRNA-1"/>
    </source>
</evidence>
<feature type="transmembrane region" description="Helical" evidence="1">
    <location>
        <begin position="12"/>
        <end position="32"/>
    </location>
</feature>
<evidence type="ECO:0000256" key="1">
    <source>
        <dbReference type="SAM" id="Phobius"/>
    </source>
</evidence>
<keyword evidence="3" id="KW-1185">Reference proteome</keyword>
<accession>A0A183HWK1</accession>
<gene>
    <name evidence="2" type="ORF">OFLC_LOCUS11862</name>
</gene>
<evidence type="ECO:0000313" key="2">
    <source>
        <dbReference type="EMBL" id="VDO79878.1"/>
    </source>
</evidence>
<organism evidence="4">
    <name type="scientific">Onchocerca flexuosa</name>
    <dbReference type="NCBI Taxonomy" id="387005"/>
    <lineage>
        <taxon>Eukaryota</taxon>
        <taxon>Metazoa</taxon>
        <taxon>Ecdysozoa</taxon>
        <taxon>Nematoda</taxon>
        <taxon>Chromadorea</taxon>
        <taxon>Rhabditida</taxon>
        <taxon>Spirurina</taxon>
        <taxon>Spiruromorpha</taxon>
        <taxon>Filarioidea</taxon>
        <taxon>Onchocercidae</taxon>
        <taxon>Onchocerca</taxon>
    </lineage>
</organism>
<name>A0A183HWK1_9BILA</name>
<evidence type="ECO:0000313" key="3">
    <source>
        <dbReference type="Proteomes" id="UP000267606"/>
    </source>
</evidence>
<dbReference type="AlphaFoldDB" id="A0A183HWK1"/>
<reference evidence="2 3" key="2">
    <citation type="submission" date="2018-11" db="EMBL/GenBank/DDBJ databases">
        <authorList>
            <consortium name="Pathogen Informatics"/>
        </authorList>
    </citation>
    <scope>NUCLEOTIDE SEQUENCE [LARGE SCALE GENOMIC DNA]</scope>
</reference>
<protein>
    <submittedName>
        <fullName evidence="2 4">Uncharacterized protein</fullName>
    </submittedName>
</protein>
<sequence length="69" mass="7947">MKVLSQIYHCMPLVITSYLFPVILLGLSLIFIPERLFAECNPMIKTRCQFAVDSSIQMVSFLVLEQRIP</sequence>
<dbReference type="EMBL" id="UZAJ01017691">
    <property type="protein sequence ID" value="VDO79878.1"/>
    <property type="molecule type" value="Genomic_DNA"/>
</dbReference>
<reference evidence="4" key="1">
    <citation type="submission" date="2016-06" db="UniProtKB">
        <authorList>
            <consortium name="WormBaseParasite"/>
        </authorList>
    </citation>
    <scope>IDENTIFICATION</scope>
</reference>